<keyword evidence="8 11" id="KW-0010">Activator</keyword>
<dbReference type="Proteomes" id="UP000694864">
    <property type="component" value="Chromosome 8"/>
</dbReference>
<dbReference type="RefSeq" id="XP_010421443.1">
    <property type="nucleotide sequence ID" value="XM_010423141.2"/>
</dbReference>
<evidence type="ECO:0000256" key="12">
    <source>
        <dbReference type="PROSITE-ProRule" id="PRU00094"/>
    </source>
</evidence>
<keyword evidence="10 11" id="KW-0539">Nucleus</keyword>
<dbReference type="InterPro" id="IPR000679">
    <property type="entry name" value="Znf_GATA"/>
</dbReference>
<dbReference type="PANTHER" id="PTHR45658:SF18">
    <property type="entry name" value="PROTEIN GAT2"/>
    <property type="match status" value="1"/>
</dbReference>
<dbReference type="Pfam" id="PF00320">
    <property type="entry name" value="GATA"/>
    <property type="match status" value="1"/>
</dbReference>
<evidence type="ECO:0000256" key="8">
    <source>
        <dbReference type="ARBA" id="ARBA00023159"/>
    </source>
</evidence>
<sequence>MEDEAHEFFHAADHFAVDDLLVDFSNDDDEENDVVADSTTTTTTAFTDSSNISAIDLPNFSGDVQDGTSFSGDLCVPCDDLADELAWLSNIVDESFSPEDVQKLQLISGFNTRPGPKSESGSSENPNSTSPIFTTDVSVPAKARSKRSRAAACNWASRGLLMETVYDNPFTGETILSSHNLSPPTSPPPQMTHLAKKQTTDGGYRRKKDVSSPESGGAEERRCLHCATDKTPQWRTGPMGPKTLCNACGVRYKSGRLVPEYRPAASPTFVLTKHSNSHRKVMELRRQKEMSKAHHEFIHHHHGTDSAMIFDVSSEGGDYLIHHKVGPDFRQLI</sequence>
<proteinExistence type="inferred from homology"/>
<dbReference type="InterPro" id="IPR051140">
    <property type="entry name" value="GATA_TF"/>
</dbReference>
<keyword evidence="6 11" id="KW-0805">Transcription regulation</keyword>
<evidence type="ECO:0000256" key="1">
    <source>
        <dbReference type="ARBA" id="ARBA00004123"/>
    </source>
</evidence>
<keyword evidence="4 12" id="KW-0863">Zinc-finger</keyword>
<dbReference type="GeneID" id="104706903"/>
<evidence type="ECO:0000256" key="4">
    <source>
        <dbReference type="ARBA" id="ARBA00022771"/>
    </source>
</evidence>
<dbReference type="PROSITE" id="PS50114">
    <property type="entry name" value="GATA_ZN_FINGER_2"/>
    <property type="match status" value="1"/>
</dbReference>
<dbReference type="InterPro" id="IPR013088">
    <property type="entry name" value="Znf_NHR/GATA"/>
</dbReference>
<evidence type="ECO:0000313" key="15">
    <source>
        <dbReference type="Proteomes" id="UP000694864"/>
    </source>
</evidence>
<gene>
    <name evidence="16" type="primary">LOC104706903</name>
</gene>
<feature type="compositionally biased region" description="Polar residues" evidence="13">
    <location>
        <begin position="119"/>
        <end position="134"/>
    </location>
</feature>
<keyword evidence="9 11" id="KW-0804">Transcription</keyword>
<feature type="region of interest" description="Disordered" evidence="13">
    <location>
        <begin position="109"/>
        <end position="134"/>
    </location>
</feature>
<dbReference type="InterPro" id="IPR016679">
    <property type="entry name" value="TF_GATA_pln"/>
</dbReference>
<dbReference type="PROSITE" id="PS00344">
    <property type="entry name" value="GATA_ZN_FINGER_1"/>
    <property type="match status" value="1"/>
</dbReference>
<keyword evidence="7 11" id="KW-0238">DNA-binding</keyword>
<evidence type="ECO:0000256" key="3">
    <source>
        <dbReference type="ARBA" id="ARBA00022723"/>
    </source>
</evidence>
<comment type="similarity">
    <text evidence="2 11">Belongs to the type IV zinc-finger family. Class A subfamily.</text>
</comment>
<keyword evidence="5" id="KW-0862">Zinc</keyword>
<evidence type="ECO:0000256" key="9">
    <source>
        <dbReference type="ARBA" id="ARBA00023163"/>
    </source>
</evidence>
<dbReference type="SUPFAM" id="SSF57716">
    <property type="entry name" value="Glucocorticoid receptor-like (DNA-binding domain)"/>
    <property type="match status" value="1"/>
</dbReference>
<evidence type="ECO:0000259" key="14">
    <source>
        <dbReference type="PROSITE" id="PS50114"/>
    </source>
</evidence>
<reference evidence="16" key="2">
    <citation type="submission" date="2025-08" db="UniProtKB">
        <authorList>
            <consortium name="RefSeq"/>
        </authorList>
    </citation>
    <scope>IDENTIFICATION</scope>
    <source>
        <tissue evidence="16">Leaf</tissue>
    </source>
</reference>
<evidence type="ECO:0000256" key="2">
    <source>
        <dbReference type="ARBA" id="ARBA00005694"/>
    </source>
</evidence>
<feature type="region of interest" description="Disordered" evidence="13">
    <location>
        <begin position="177"/>
        <end position="220"/>
    </location>
</feature>
<dbReference type="SMART" id="SM00401">
    <property type="entry name" value="ZnF_GATA"/>
    <property type="match status" value="1"/>
</dbReference>
<protein>
    <recommendedName>
        <fullName evidence="11">GATA transcription factor</fullName>
    </recommendedName>
</protein>
<dbReference type="CDD" id="cd00202">
    <property type="entry name" value="ZnF_GATA"/>
    <property type="match status" value="1"/>
</dbReference>
<evidence type="ECO:0000256" key="6">
    <source>
        <dbReference type="ARBA" id="ARBA00023015"/>
    </source>
</evidence>
<evidence type="ECO:0000256" key="7">
    <source>
        <dbReference type="ARBA" id="ARBA00023125"/>
    </source>
</evidence>
<dbReference type="PANTHER" id="PTHR45658">
    <property type="entry name" value="GATA TRANSCRIPTION FACTOR"/>
    <property type="match status" value="1"/>
</dbReference>
<keyword evidence="15" id="KW-1185">Reference proteome</keyword>
<dbReference type="PIRSF" id="PIRSF016992">
    <property type="entry name" value="TF_GATA_plant"/>
    <property type="match status" value="1"/>
</dbReference>
<name>A0ABM0T657_CAMSA</name>
<organism evidence="15 16">
    <name type="scientific">Camelina sativa</name>
    <name type="common">False flax</name>
    <name type="synonym">Myagrum sativum</name>
    <dbReference type="NCBI Taxonomy" id="90675"/>
    <lineage>
        <taxon>Eukaryota</taxon>
        <taxon>Viridiplantae</taxon>
        <taxon>Streptophyta</taxon>
        <taxon>Embryophyta</taxon>
        <taxon>Tracheophyta</taxon>
        <taxon>Spermatophyta</taxon>
        <taxon>Magnoliopsida</taxon>
        <taxon>eudicotyledons</taxon>
        <taxon>Gunneridae</taxon>
        <taxon>Pentapetalae</taxon>
        <taxon>rosids</taxon>
        <taxon>malvids</taxon>
        <taxon>Brassicales</taxon>
        <taxon>Brassicaceae</taxon>
        <taxon>Camelineae</taxon>
        <taxon>Camelina</taxon>
    </lineage>
</organism>
<evidence type="ECO:0000256" key="5">
    <source>
        <dbReference type="ARBA" id="ARBA00022833"/>
    </source>
</evidence>
<evidence type="ECO:0000313" key="16">
    <source>
        <dbReference type="RefSeq" id="XP_010421443.1"/>
    </source>
</evidence>
<dbReference type="Gene3D" id="3.30.50.10">
    <property type="entry name" value="Erythroid Transcription Factor GATA-1, subunit A"/>
    <property type="match status" value="1"/>
</dbReference>
<comment type="subcellular location">
    <subcellularLocation>
        <location evidence="1 11">Nucleus</location>
    </subcellularLocation>
</comment>
<evidence type="ECO:0000256" key="11">
    <source>
        <dbReference type="PIRNR" id="PIRNR016992"/>
    </source>
</evidence>
<accession>A0ABM0T657</accession>
<feature type="domain" description="GATA-type" evidence="14">
    <location>
        <begin position="217"/>
        <end position="253"/>
    </location>
</feature>
<comment type="function">
    <text evidence="11">Transcriptional activator that specifically binds 5'-GATA-3' or 5'-GAT-3' motifs within gene promoters.</text>
</comment>
<evidence type="ECO:0000256" key="13">
    <source>
        <dbReference type="SAM" id="MobiDB-lite"/>
    </source>
</evidence>
<evidence type="ECO:0000256" key="10">
    <source>
        <dbReference type="ARBA" id="ARBA00023242"/>
    </source>
</evidence>
<reference evidence="15" key="1">
    <citation type="journal article" date="2014" name="Nat. Commun.">
        <title>The emerging biofuel crop Camelina sativa retains a highly undifferentiated hexaploid genome structure.</title>
        <authorList>
            <person name="Kagale S."/>
            <person name="Koh C."/>
            <person name="Nixon J."/>
            <person name="Bollina V."/>
            <person name="Clarke W.E."/>
            <person name="Tuteja R."/>
            <person name="Spillane C."/>
            <person name="Robinson S.J."/>
            <person name="Links M.G."/>
            <person name="Clarke C."/>
            <person name="Higgins E.E."/>
            <person name="Huebert T."/>
            <person name="Sharpe A.G."/>
            <person name="Parkin I.A."/>
        </authorList>
    </citation>
    <scope>NUCLEOTIDE SEQUENCE [LARGE SCALE GENOMIC DNA]</scope>
    <source>
        <strain evidence="15">cv. DH55</strain>
    </source>
</reference>
<keyword evidence="3" id="KW-0479">Metal-binding</keyword>